<protein>
    <submittedName>
        <fullName evidence="1">Uncharacterized protein</fullName>
    </submittedName>
</protein>
<gene>
    <name evidence="1" type="ORF">B9Q01_06210</name>
</gene>
<dbReference type="AlphaFoldDB" id="A0A2R6A9D3"/>
<dbReference type="EMBL" id="NEXC01000041">
    <property type="protein sequence ID" value="PSN82996.1"/>
    <property type="molecule type" value="Genomic_DNA"/>
</dbReference>
<accession>A0A2R6A9D3</accession>
<organism evidence="1 2">
    <name type="scientific">Candidatus Marsarchaeota G1 archaeon OSP_D</name>
    <dbReference type="NCBI Taxonomy" id="1978155"/>
    <lineage>
        <taxon>Archaea</taxon>
        <taxon>Candidatus Marsarchaeota</taxon>
        <taxon>Candidatus Marsarchaeota group 1</taxon>
    </lineage>
</organism>
<proteinExistence type="predicted"/>
<reference evidence="1 2" key="1">
    <citation type="submission" date="2017-04" db="EMBL/GenBank/DDBJ databases">
        <title>Novel microbial lineages endemic to geothermal iron-oxide mats fill important gaps in the evolutionary history of Archaea.</title>
        <authorList>
            <person name="Jay Z.J."/>
            <person name="Beam J.P."/>
            <person name="Dlakic M."/>
            <person name="Rusch D.B."/>
            <person name="Kozubal M.A."/>
            <person name="Inskeep W.P."/>
        </authorList>
    </citation>
    <scope>NUCLEOTIDE SEQUENCE [LARGE SCALE GENOMIC DNA]</scope>
    <source>
        <strain evidence="1">OSP_D</strain>
    </source>
</reference>
<sequence length="199" mass="22296">MIDEMRFSFGSPRLKEQRILTQGFTEQPLISRGLKTNQNARTLYKNLFAMGFRDAAYCMIPLILGFGFDLSSASKALGMSTELGMYALLSFCDGVPLNLEHGPKAFIATKARVLQGEKPRVLFHKTGYYLLLNGTKIALRVLYAGSLALKHQALRKTLDEPILAKDGSSVFVYANVGYIPPQHLIRKRFSEILNRGKTY</sequence>
<evidence type="ECO:0000313" key="1">
    <source>
        <dbReference type="EMBL" id="PSN82996.1"/>
    </source>
</evidence>
<dbReference type="Proteomes" id="UP000240880">
    <property type="component" value="Unassembled WGS sequence"/>
</dbReference>
<name>A0A2R6A9D3_9ARCH</name>
<evidence type="ECO:0000313" key="2">
    <source>
        <dbReference type="Proteomes" id="UP000240880"/>
    </source>
</evidence>
<comment type="caution">
    <text evidence="1">The sequence shown here is derived from an EMBL/GenBank/DDBJ whole genome shotgun (WGS) entry which is preliminary data.</text>
</comment>